<gene>
    <name evidence="1" type="ORF">S01H4_59398</name>
</gene>
<dbReference type="EMBL" id="BART01034825">
    <property type="protein sequence ID" value="GAH08094.1"/>
    <property type="molecule type" value="Genomic_DNA"/>
</dbReference>
<sequence>MTVAICPDCDAQVEVLEDVLVGEILSCPDCGLDLEVKEIKKNRVEIERIAIEMEDWGE</sequence>
<dbReference type="Gene3D" id="2.20.28.160">
    <property type="match status" value="1"/>
</dbReference>
<dbReference type="PANTHER" id="PTHR40393:SF1">
    <property type="entry name" value="LYSINE BIOSYNTHESIS PROTEIN-RELATED"/>
    <property type="match status" value="1"/>
</dbReference>
<organism evidence="1">
    <name type="scientific">marine sediment metagenome</name>
    <dbReference type="NCBI Taxonomy" id="412755"/>
    <lineage>
        <taxon>unclassified sequences</taxon>
        <taxon>metagenomes</taxon>
        <taxon>ecological metagenomes</taxon>
    </lineage>
</organism>
<proteinExistence type="predicted"/>
<evidence type="ECO:0000313" key="1">
    <source>
        <dbReference type="EMBL" id="GAH08094.1"/>
    </source>
</evidence>
<reference evidence="1" key="1">
    <citation type="journal article" date="2014" name="Front. Microbiol.">
        <title>High frequency of phylogenetically diverse reductive dehalogenase-homologous genes in deep subseafloor sedimentary metagenomes.</title>
        <authorList>
            <person name="Kawai M."/>
            <person name="Futagami T."/>
            <person name="Toyoda A."/>
            <person name="Takaki Y."/>
            <person name="Nishi S."/>
            <person name="Hori S."/>
            <person name="Arai W."/>
            <person name="Tsubouchi T."/>
            <person name="Morono Y."/>
            <person name="Uchiyama I."/>
            <person name="Ito T."/>
            <person name="Fujiyama A."/>
            <person name="Inagaki F."/>
            <person name="Takami H."/>
        </authorList>
    </citation>
    <scope>NUCLEOTIDE SEQUENCE</scope>
    <source>
        <strain evidence="1">Expedition CK06-06</strain>
    </source>
</reference>
<accession>X1DT09</accession>
<comment type="caution">
    <text evidence="1">The sequence shown here is derived from an EMBL/GenBank/DDBJ whole genome shotgun (WGS) entry which is preliminary data.</text>
</comment>
<protein>
    <recommendedName>
        <fullName evidence="2">Lysine biosynthesis protein LysW</fullName>
    </recommendedName>
</protein>
<name>X1DT09_9ZZZZ</name>
<dbReference type="InterPro" id="IPR005906">
    <property type="entry name" value="LysW"/>
</dbReference>
<dbReference type="AlphaFoldDB" id="X1DT09"/>
<evidence type="ECO:0008006" key="2">
    <source>
        <dbReference type="Google" id="ProtNLM"/>
    </source>
</evidence>
<dbReference type="Pfam" id="PF21344">
    <property type="entry name" value="Zn_ribbon_LysW"/>
    <property type="match status" value="1"/>
</dbReference>
<dbReference type="PANTHER" id="PTHR40393">
    <property type="entry name" value="LYSINE BIOSYNTHESIS PROTEIN-RELATED-RELATED"/>
    <property type="match status" value="1"/>
</dbReference>